<feature type="transmembrane region" description="Helical" evidence="6">
    <location>
        <begin position="88"/>
        <end position="108"/>
    </location>
</feature>
<feature type="transmembrane region" description="Helical" evidence="6">
    <location>
        <begin position="213"/>
        <end position="233"/>
    </location>
</feature>
<keyword evidence="5 6" id="KW-0472">Membrane</keyword>
<dbReference type="Proteomes" id="UP000568664">
    <property type="component" value="Unassembled WGS sequence"/>
</dbReference>
<evidence type="ECO:0000256" key="5">
    <source>
        <dbReference type="ARBA" id="ARBA00023136"/>
    </source>
</evidence>
<evidence type="ECO:0000313" key="9">
    <source>
        <dbReference type="Proteomes" id="UP000568664"/>
    </source>
</evidence>
<protein>
    <submittedName>
        <fullName evidence="8">EamA family transporter</fullName>
    </submittedName>
</protein>
<dbReference type="InterPro" id="IPR050638">
    <property type="entry name" value="AA-Vitamin_Transporters"/>
</dbReference>
<feature type="transmembrane region" description="Helical" evidence="6">
    <location>
        <begin position="245"/>
        <end position="262"/>
    </location>
</feature>
<comment type="subcellular location">
    <subcellularLocation>
        <location evidence="1">Membrane</location>
        <topology evidence="1">Multi-pass membrane protein</topology>
    </subcellularLocation>
</comment>
<keyword evidence="9" id="KW-1185">Reference proteome</keyword>
<dbReference type="EMBL" id="JABBXH010000003">
    <property type="protein sequence ID" value="NMP31753.1"/>
    <property type="molecule type" value="Genomic_DNA"/>
</dbReference>
<dbReference type="SUPFAM" id="SSF103481">
    <property type="entry name" value="Multidrug resistance efflux transporter EmrE"/>
    <property type="match status" value="2"/>
</dbReference>
<sequence length="315" mass="34820">MNNSVLYLLTVLIWGSTWIAINYQLGDVAHEASIAYRFGLAAAVLFIYCWLKKLPLTMNKQQHLSLILFGMALFGFNYFLLYQAQENINSALACIGFSTLLLFNIINARIWYKTPITSQVVLGGSLGLIGIVILFWPEVKSLSLTDATLYGLILCLIGTLSASMGNMISIRNQKAKMPVVQSNAWGMLYGTIFMIFMVIVQGKTFTFEWTTPYISSLLFLSIFGSVIAFGCYLSLMTKIGPHKTSYANILFPAVAVAISTVVEGFAWNNYTIFGFLAIMVGNFVVLAKPRAAKKAIEQENSLAKSKLTNEKVIAS</sequence>
<reference evidence="8 9" key="1">
    <citation type="submission" date="2020-04" db="EMBL/GenBank/DDBJ databases">
        <title>Thalassotalea sp. M1531, isolated from the surface of marine red alga.</title>
        <authorList>
            <person name="Pang L."/>
            <person name="Lu D.-C."/>
        </authorList>
    </citation>
    <scope>NUCLEOTIDE SEQUENCE [LARGE SCALE GENOMIC DNA]</scope>
    <source>
        <strain evidence="8 9">M1531</strain>
    </source>
</reference>
<feature type="transmembrane region" description="Helical" evidence="6">
    <location>
        <begin position="182"/>
        <end position="201"/>
    </location>
</feature>
<feature type="transmembrane region" description="Helical" evidence="6">
    <location>
        <begin position="63"/>
        <end position="82"/>
    </location>
</feature>
<feature type="transmembrane region" description="Helical" evidence="6">
    <location>
        <begin position="33"/>
        <end position="51"/>
    </location>
</feature>
<feature type="transmembrane region" description="Helical" evidence="6">
    <location>
        <begin position="5"/>
        <end position="21"/>
    </location>
</feature>
<feature type="transmembrane region" description="Helical" evidence="6">
    <location>
        <begin position="149"/>
        <end position="170"/>
    </location>
</feature>
<dbReference type="InterPro" id="IPR037185">
    <property type="entry name" value="EmrE-like"/>
</dbReference>
<evidence type="ECO:0000313" key="8">
    <source>
        <dbReference type="EMBL" id="NMP31753.1"/>
    </source>
</evidence>
<feature type="domain" description="EamA" evidence="7">
    <location>
        <begin position="150"/>
        <end position="286"/>
    </location>
</feature>
<comment type="similarity">
    <text evidence="2">Belongs to the EamA transporter family.</text>
</comment>
<dbReference type="InterPro" id="IPR000620">
    <property type="entry name" value="EamA_dom"/>
</dbReference>
<dbReference type="Pfam" id="PF00892">
    <property type="entry name" value="EamA"/>
    <property type="match status" value="2"/>
</dbReference>
<dbReference type="PANTHER" id="PTHR32322">
    <property type="entry name" value="INNER MEMBRANE TRANSPORTER"/>
    <property type="match status" value="1"/>
</dbReference>
<evidence type="ECO:0000256" key="2">
    <source>
        <dbReference type="ARBA" id="ARBA00007362"/>
    </source>
</evidence>
<feature type="transmembrane region" description="Helical" evidence="6">
    <location>
        <begin position="120"/>
        <end position="137"/>
    </location>
</feature>
<feature type="domain" description="EamA" evidence="7">
    <location>
        <begin position="6"/>
        <end position="135"/>
    </location>
</feature>
<evidence type="ECO:0000256" key="4">
    <source>
        <dbReference type="ARBA" id="ARBA00022989"/>
    </source>
</evidence>
<keyword evidence="3 6" id="KW-0812">Transmembrane</keyword>
<dbReference type="GO" id="GO:0016020">
    <property type="term" value="C:membrane"/>
    <property type="evidence" value="ECO:0007669"/>
    <property type="project" value="UniProtKB-SubCell"/>
</dbReference>
<evidence type="ECO:0000256" key="1">
    <source>
        <dbReference type="ARBA" id="ARBA00004141"/>
    </source>
</evidence>
<feature type="transmembrane region" description="Helical" evidence="6">
    <location>
        <begin position="268"/>
        <end position="287"/>
    </location>
</feature>
<dbReference type="RefSeq" id="WP_169075100.1">
    <property type="nucleotide sequence ID" value="NZ_JABBXH010000003.1"/>
</dbReference>
<keyword evidence="4 6" id="KW-1133">Transmembrane helix</keyword>
<gene>
    <name evidence="8" type="ORF">HII17_09275</name>
</gene>
<comment type="caution">
    <text evidence="8">The sequence shown here is derived from an EMBL/GenBank/DDBJ whole genome shotgun (WGS) entry which is preliminary data.</text>
</comment>
<evidence type="ECO:0000259" key="7">
    <source>
        <dbReference type="Pfam" id="PF00892"/>
    </source>
</evidence>
<accession>A0A7Y0LC04</accession>
<name>A0A7Y0LC04_9GAMM</name>
<proteinExistence type="inferred from homology"/>
<evidence type="ECO:0000256" key="3">
    <source>
        <dbReference type="ARBA" id="ARBA00022692"/>
    </source>
</evidence>
<dbReference type="PANTHER" id="PTHR32322:SF2">
    <property type="entry name" value="EAMA DOMAIN-CONTAINING PROTEIN"/>
    <property type="match status" value="1"/>
</dbReference>
<dbReference type="AlphaFoldDB" id="A0A7Y0LC04"/>
<evidence type="ECO:0000256" key="6">
    <source>
        <dbReference type="SAM" id="Phobius"/>
    </source>
</evidence>
<organism evidence="8 9">
    <name type="scientific">Thalassotalea algicola</name>
    <dbReference type="NCBI Taxonomy" id="2716224"/>
    <lineage>
        <taxon>Bacteria</taxon>
        <taxon>Pseudomonadati</taxon>
        <taxon>Pseudomonadota</taxon>
        <taxon>Gammaproteobacteria</taxon>
        <taxon>Alteromonadales</taxon>
        <taxon>Colwelliaceae</taxon>
        <taxon>Thalassotalea</taxon>
    </lineage>
</organism>